<dbReference type="AlphaFoldDB" id="A0A6A6I0F4"/>
<feature type="compositionally biased region" description="Pro residues" evidence="1">
    <location>
        <begin position="54"/>
        <end position="65"/>
    </location>
</feature>
<feature type="region of interest" description="Disordered" evidence="1">
    <location>
        <begin position="26"/>
        <end position="81"/>
    </location>
</feature>
<feature type="signal peptide" evidence="2">
    <location>
        <begin position="1"/>
        <end position="15"/>
    </location>
</feature>
<protein>
    <submittedName>
        <fullName evidence="3">Uncharacterized protein</fullName>
    </submittedName>
</protein>
<feature type="compositionally biased region" description="Basic residues" evidence="1">
    <location>
        <begin position="130"/>
        <end position="150"/>
    </location>
</feature>
<keyword evidence="4" id="KW-1185">Reference proteome</keyword>
<organism evidence="3 4">
    <name type="scientific">Trematosphaeria pertusa</name>
    <dbReference type="NCBI Taxonomy" id="390896"/>
    <lineage>
        <taxon>Eukaryota</taxon>
        <taxon>Fungi</taxon>
        <taxon>Dikarya</taxon>
        <taxon>Ascomycota</taxon>
        <taxon>Pezizomycotina</taxon>
        <taxon>Dothideomycetes</taxon>
        <taxon>Pleosporomycetidae</taxon>
        <taxon>Pleosporales</taxon>
        <taxon>Massarineae</taxon>
        <taxon>Trematosphaeriaceae</taxon>
        <taxon>Trematosphaeria</taxon>
    </lineage>
</organism>
<accession>A0A6A6I0F4</accession>
<proteinExistence type="predicted"/>
<name>A0A6A6I0F4_9PLEO</name>
<dbReference type="RefSeq" id="XP_033678054.1">
    <property type="nucleotide sequence ID" value="XM_033827212.1"/>
</dbReference>
<gene>
    <name evidence="3" type="ORF">BU26DRAFT_510253</name>
</gene>
<sequence>MRSLIVLAFVGMSVAFPFGANFEARHNRPKHHPKPSGTGYPHPPPAFPTGTRPHPYPTGTAPPFPSGTDNGAMSALPWGPIPTPAPVERSLEIDYHLAPRHEEPFSAILSGGDARPHRGDGYAHPTGTQKPHHPKGTGRPHGTGKPHHSGRPQGTGKGGPRPTGLPPMM</sequence>
<keyword evidence="2" id="KW-0732">Signal</keyword>
<evidence type="ECO:0000313" key="4">
    <source>
        <dbReference type="Proteomes" id="UP000800094"/>
    </source>
</evidence>
<dbReference type="OrthoDB" id="10451512at2759"/>
<evidence type="ECO:0000256" key="1">
    <source>
        <dbReference type="SAM" id="MobiDB-lite"/>
    </source>
</evidence>
<evidence type="ECO:0000256" key="2">
    <source>
        <dbReference type="SAM" id="SignalP"/>
    </source>
</evidence>
<dbReference type="GeneID" id="54580542"/>
<dbReference type="Proteomes" id="UP000800094">
    <property type="component" value="Unassembled WGS sequence"/>
</dbReference>
<dbReference type="EMBL" id="ML987206">
    <property type="protein sequence ID" value="KAF2243050.1"/>
    <property type="molecule type" value="Genomic_DNA"/>
</dbReference>
<feature type="chain" id="PRO_5025608879" evidence="2">
    <location>
        <begin position="16"/>
        <end position="169"/>
    </location>
</feature>
<feature type="region of interest" description="Disordered" evidence="1">
    <location>
        <begin position="107"/>
        <end position="169"/>
    </location>
</feature>
<evidence type="ECO:0000313" key="3">
    <source>
        <dbReference type="EMBL" id="KAF2243050.1"/>
    </source>
</evidence>
<reference evidence="3" key="1">
    <citation type="journal article" date="2020" name="Stud. Mycol.">
        <title>101 Dothideomycetes genomes: a test case for predicting lifestyles and emergence of pathogens.</title>
        <authorList>
            <person name="Haridas S."/>
            <person name="Albert R."/>
            <person name="Binder M."/>
            <person name="Bloem J."/>
            <person name="Labutti K."/>
            <person name="Salamov A."/>
            <person name="Andreopoulos B."/>
            <person name="Baker S."/>
            <person name="Barry K."/>
            <person name="Bills G."/>
            <person name="Bluhm B."/>
            <person name="Cannon C."/>
            <person name="Castanera R."/>
            <person name="Culley D."/>
            <person name="Daum C."/>
            <person name="Ezra D."/>
            <person name="Gonzalez J."/>
            <person name="Henrissat B."/>
            <person name="Kuo A."/>
            <person name="Liang C."/>
            <person name="Lipzen A."/>
            <person name="Lutzoni F."/>
            <person name="Magnuson J."/>
            <person name="Mondo S."/>
            <person name="Nolan M."/>
            <person name="Ohm R."/>
            <person name="Pangilinan J."/>
            <person name="Park H.-J."/>
            <person name="Ramirez L."/>
            <person name="Alfaro M."/>
            <person name="Sun H."/>
            <person name="Tritt A."/>
            <person name="Yoshinaga Y."/>
            <person name="Zwiers L.-H."/>
            <person name="Turgeon B."/>
            <person name="Goodwin S."/>
            <person name="Spatafora J."/>
            <person name="Crous P."/>
            <person name="Grigoriev I."/>
        </authorList>
    </citation>
    <scope>NUCLEOTIDE SEQUENCE</scope>
    <source>
        <strain evidence="3">CBS 122368</strain>
    </source>
</reference>